<gene>
    <name evidence="4" type="ORF">EXZ61_04850</name>
</gene>
<dbReference type="PANTHER" id="PTHR45586">
    <property type="entry name" value="TPR REPEAT-CONTAINING PROTEIN PA4667"/>
    <property type="match status" value="1"/>
</dbReference>
<protein>
    <submittedName>
        <fullName evidence="4">Tetratricopeptide repeat protein</fullName>
    </submittedName>
</protein>
<dbReference type="RefSeq" id="WP_142809563.1">
    <property type="nucleotide sequence ID" value="NZ_CP036282.1"/>
</dbReference>
<dbReference type="PROSITE" id="PS51257">
    <property type="entry name" value="PROKAR_LIPOPROTEIN"/>
    <property type="match status" value="1"/>
</dbReference>
<dbReference type="Proteomes" id="UP000317365">
    <property type="component" value="Chromosome"/>
</dbReference>
<keyword evidence="2" id="KW-0802">TPR repeat</keyword>
<keyword evidence="5" id="KW-1185">Reference proteome</keyword>
<feature type="signal peptide" evidence="3">
    <location>
        <begin position="1"/>
        <end position="22"/>
    </location>
</feature>
<dbReference type="PANTHER" id="PTHR45586:SF1">
    <property type="entry name" value="LIPOPOLYSACCHARIDE ASSEMBLY PROTEIN B"/>
    <property type="match status" value="1"/>
</dbReference>
<dbReference type="Pfam" id="PF13432">
    <property type="entry name" value="TPR_16"/>
    <property type="match status" value="2"/>
</dbReference>
<reference evidence="5" key="2">
    <citation type="journal article" date="2020" name="Int. J. Syst. Evol. Microbiol.">
        <title>Genomic insights into a novel species Rhodoferax aquaticus sp. nov., isolated from freshwater.</title>
        <authorList>
            <person name="Li T."/>
            <person name="Zhuo Y."/>
            <person name="Jin C.Z."/>
            <person name="Wu X."/>
            <person name="Ko S.R."/>
            <person name="Jin F.J."/>
            <person name="Ahn C.Y."/>
            <person name="Oh H.M."/>
            <person name="Lee H.G."/>
            <person name="Jin L."/>
        </authorList>
    </citation>
    <scope>NUCLEOTIDE SEQUENCE [LARGE SCALE GENOMIC DNA]</scope>
    <source>
        <strain evidence="5">Gr-4</strain>
    </source>
</reference>
<dbReference type="AlphaFoldDB" id="A0A515ELQ5"/>
<dbReference type="KEGG" id="rhg:EXZ61_04850"/>
<dbReference type="InterPro" id="IPR011990">
    <property type="entry name" value="TPR-like_helical_dom_sf"/>
</dbReference>
<accession>A0A515ELQ5</accession>
<organism evidence="4 5">
    <name type="scientific">Rhodoferax aquaticus</name>
    <dbReference type="NCBI Taxonomy" id="2527691"/>
    <lineage>
        <taxon>Bacteria</taxon>
        <taxon>Pseudomonadati</taxon>
        <taxon>Pseudomonadota</taxon>
        <taxon>Betaproteobacteria</taxon>
        <taxon>Burkholderiales</taxon>
        <taxon>Comamonadaceae</taxon>
        <taxon>Rhodoferax</taxon>
    </lineage>
</organism>
<evidence type="ECO:0000313" key="4">
    <source>
        <dbReference type="EMBL" id="QDL53559.1"/>
    </source>
</evidence>
<dbReference type="SUPFAM" id="SSF48452">
    <property type="entry name" value="TPR-like"/>
    <property type="match status" value="2"/>
</dbReference>
<dbReference type="Pfam" id="PF14559">
    <property type="entry name" value="TPR_19"/>
    <property type="match status" value="1"/>
</dbReference>
<feature type="chain" id="PRO_5021802370" evidence="3">
    <location>
        <begin position="23"/>
        <end position="574"/>
    </location>
</feature>
<evidence type="ECO:0000313" key="5">
    <source>
        <dbReference type="Proteomes" id="UP000317365"/>
    </source>
</evidence>
<evidence type="ECO:0000256" key="2">
    <source>
        <dbReference type="ARBA" id="ARBA00022803"/>
    </source>
</evidence>
<keyword evidence="3" id="KW-0732">Signal</keyword>
<evidence type="ECO:0000256" key="3">
    <source>
        <dbReference type="SAM" id="SignalP"/>
    </source>
</evidence>
<sequence length="574" mass="63282">MYRIKRLMGFTLGLLVASCAYAQALQKPPEVKNSNLSAVLFHQLLVSELSAESGDIDSAFSLMLDAARRANSEQLYERAVGLSLSARNGPSALMASQAWAKAFPASREANRYVIQILIGLNRIPEALEPLKKEVAVASVRDKLVAIALIPRYFARATDKKAATTTVEQALQSELSHVETGPLAWAVIGQMRLIASDSEGALQAAKNAAKLNPMSEEPAALALNLISPDRPAAEAIVKTYLAGSPTADMRMAYTRKLLDAQRYPDAYAQMLLLTGKHPDYGDGWLVRGSLELQDKRHTQAEASLKKYVDLLIPTLKGTEETPRGLVQAYLLLAEIEERKQQYDAGLQFLQKIKSSQDIARIQTRKASLLARQGKVDEARALIRNLPESQPEDARMKLNAEVQLLRDHKRFQEAHQLLGDALARFPGDTDLAYDKAMVAEKIGALDEMERLLRGVIAAKPDAHYAYNALGYSLADRNIRLPEAIALIKKALAFAPLDPYIVDSLAWAEFRSGRSQEALRLLRQAFAAKPDAEIAAHLGEVLWSMGQQTEAQEVWTKGLGLNAENETLLETMKRLKP</sequence>
<keyword evidence="1" id="KW-0677">Repeat</keyword>
<dbReference type="EMBL" id="CP036282">
    <property type="protein sequence ID" value="QDL53559.1"/>
    <property type="molecule type" value="Genomic_DNA"/>
</dbReference>
<proteinExistence type="predicted"/>
<dbReference type="SMART" id="SM00028">
    <property type="entry name" value="TPR"/>
    <property type="match status" value="4"/>
</dbReference>
<evidence type="ECO:0000256" key="1">
    <source>
        <dbReference type="ARBA" id="ARBA00022737"/>
    </source>
</evidence>
<dbReference type="InterPro" id="IPR051012">
    <property type="entry name" value="CellSynth/LPSAsmb/PSIAsmb"/>
</dbReference>
<name>A0A515ELQ5_9BURK</name>
<dbReference type="InterPro" id="IPR019734">
    <property type="entry name" value="TPR_rpt"/>
</dbReference>
<reference evidence="5" key="1">
    <citation type="submission" date="2019-02" db="EMBL/GenBank/DDBJ databases">
        <title>Complete genome sequence of Rhodoferax sp. Gr-4.</title>
        <authorList>
            <person name="Jin L."/>
        </authorList>
    </citation>
    <scope>NUCLEOTIDE SEQUENCE [LARGE SCALE GENOMIC DNA]</scope>
    <source>
        <strain evidence="5">Gr-4</strain>
    </source>
</reference>
<dbReference type="Gene3D" id="1.25.40.10">
    <property type="entry name" value="Tetratricopeptide repeat domain"/>
    <property type="match status" value="2"/>
</dbReference>